<organism evidence="1">
    <name type="scientific">Picea glauca</name>
    <name type="common">White spruce</name>
    <name type="synonym">Pinus glauca</name>
    <dbReference type="NCBI Taxonomy" id="3330"/>
    <lineage>
        <taxon>Eukaryota</taxon>
        <taxon>Viridiplantae</taxon>
        <taxon>Streptophyta</taxon>
        <taxon>Embryophyta</taxon>
        <taxon>Tracheophyta</taxon>
        <taxon>Spermatophyta</taxon>
        <taxon>Pinopsida</taxon>
        <taxon>Pinidae</taxon>
        <taxon>Conifers I</taxon>
        <taxon>Pinales</taxon>
        <taxon>Pinaceae</taxon>
        <taxon>Picea</taxon>
    </lineage>
</organism>
<protein>
    <submittedName>
        <fullName evidence="1">Uncharacterized protein</fullName>
    </submittedName>
</protein>
<sequence length="94" mass="10928">MLMDQGIDPTTRTTVIRYALTLQEFLMFRHHIHLSLLRHYASFVSNQANHHLACELPQPHHLFLIDKPLISSVQKPATSTSFTYTKRKEIQIMA</sequence>
<comment type="caution">
    <text evidence="1">The sequence shown here is derived from an EMBL/GenBank/DDBJ whole genome shotgun (WGS) entry which is preliminary data.</text>
</comment>
<gene>
    <name evidence="1" type="ORF">ABT39_MTgene4683</name>
</gene>
<proteinExistence type="predicted"/>
<keyword evidence="1" id="KW-0496">Mitochondrion</keyword>
<reference evidence="1" key="1">
    <citation type="journal article" date="2015" name="Genome Biol. Evol.">
        <title>Organellar Genomes of White Spruce (Picea glauca): Assembly and Annotation.</title>
        <authorList>
            <person name="Jackman S.D."/>
            <person name="Warren R.L."/>
            <person name="Gibb E.A."/>
            <person name="Vandervalk B.P."/>
            <person name="Mohamadi H."/>
            <person name="Chu J."/>
            <person name="Raymond A."/>
            <person name="Pleasance S."/>
            <person name="Coope R."/>
            <person name="Wildung M.R."/>
            <person name="Ritland C.E."/>
            <person name="Bousquet J."/>
            <person name="Jones S.J."/>
            <person name="Bohlmann J."/>
            <person name="Birol I."/>
        </authorList>
    </citation>
    <scope>NUCLEOTIDE SEQUENCE [LARGE SCALE GENOMIC DNA]</scope>
    <source>
        <tissue evidence="1">Flushing bud</tissue>
    </source>
</reference>
<accession>A0A117NHP0</accession>
<dbReference type="AlphaFoldDB" id="A0A117NHP0"/>
<dbReference type="EMBL" id="LKAM01000005">
    <property type="protein sequence ID" value="KUM48668.1"/>
    <property type="molecule type" value="Genomic_DNA"/>
</dbReference>
<name>A0A117NHP0_PICGL</name>
<geneLocation type="mitochondrion" evidence="1"/>
<evidence type="ECO:0000313" key="1">
    <source>
        <dbReference type="EMBL" id="KUM48668.1"/>
    </source>
</evidence>